<gene>
    <name evidence="12" type="ORF">CINCED_3A000588</name>
</gene>
<evidence type="ECO:0000313" key="12">
    <source>
        <dbReference type="EMBL" id="VVC26653.1"/>
    </source>
</evidence>
<accession>A0A5E4M576</accession>
<feature type="active site" description="Nucleophile" evidence="9">
    <location>
        <position position="170"/>
    </location>
</feature>
<sequence length="309" mass="32238">MSGPVIVVHGGAGSIPDSRDQQKFDGMCAAIRAAHYAYETTSSITEACQAAVECMEDDEAFNAGRGSVLNLKGEIEMEALFMEGKDMNAGSVTGVKNIAHPIALARKVMENTPHVLLMGQSANDFAVKSGFEAVPDDYLMTSHAKIALDNFLKSGSQPITTEIGQGSVGTVGAIGMDVNGHMVSCTSTGGITGKMAGRVGDTPIPGAGGYCNNEVGTISTTGHGDSIMRYCLASKIMHHLENGNDPNIAAQKACESMSSRVGGSAGAIVISKDGKIGIGFSSPKMAWAFLENRIIHYGIKHGQHLTTDL</sequence>
<dbReference type="EMBL" id="CABPRJ010000040">
    <property type="protein sequence ID" value="VVC26653.1"/>
    <property type="molecule type" value="Genomic_DNA"/>
</dbReference>
<evidence type="ECO:0000256" key="5">
    <source>
        <dbReference type="ARBA" id="ARBA00022813"/>
    </source>
</evidence>
<comment type="catalytic activity">
    <reaction evidence="1">
        <text>Cleavage of a beta-linked Asp residue from the N-terminus of a polypeptide.</text>
        <dbReference type="EC" id="3.4.19.5"/>
    </reaction>
</comment>
<dbReference type="Gene3D" id="3.60.20.30">
    <property type="entry name" value="(Glycosyl)asparaginase"/>
    <property type="match status" value="1"/>
</dbReference>
<dbReference type="GO" id="GO:0033345">
    <property type="term" value="P:L-asparagine catabolic process via L-aspartate"/>
    <property type="evidence" value="ECO:0007669"/>
    <property type="project" value="TreeGrafter"/>
</dbReference>
<dbReference type="InterPro" id="IPR033844">
    <property type="entry name" value="ASRGL1_meta"/>
</dbReference>
<proteinExistence type="inferred from homology"/>
<keyword evidence="5" id="KW-0068">Autocatalytic cleavage</keyword>
<keyword evidence="13" id="KW-1185">Reference proteome</keyword>
<feature type="site" description="Cleavage; by autolysis" evidence="11">
    <location>
        <begin position="169"/>
        <end position="170"/>
    </location>
</feature>
<evidence type="ECO:0000256" key="1">
    <source>
        <dbReference type="ARBA" id="ARBA00000306"/>
    </source>
</evidence>
<comment type="subunit">
    <text evidence="8">Heterodimer of an alpha and beta chain produced by autocleavage.</text>
</comment>
<keyword evidence="3" id="KW-0645">Protease</keyword>
<evidence type="ECO:0000256" key="8">
    <source>
        <dbReference type="ARBA" id="ARBA00061780"/>
    </source>
</evidence>
<dbReference type="Proteomes" id="UP000325440">
    <property type="component" value="Unassembled WGS sequence"/>
</dbReference>
<dbReference type="GO" id="GO:0005737">
    <property type="term" value="C:cytoplasm"/>
    <property type="evidence" value="ECO:0007669"/>
    <property type="project" value="TreeGrafter"/>
</dbReference>
<dbReference type="Pfam" id="PF01112">
    <property type="entry name" value="Asparaginase_2"/>
    <property type="match status" value="1"/>
</dbReference>
<dbReference type="GO" id="GO:0004067">
    <property type="term" value="F:asparaginase activity"/>
    <property type="evidence" value="ECO:0007669"/>
    <property type="project" value="UniProtKB-EC"/>
</dbReference>
<dbReference type="GO" id="GO:0006508">
    <property type="term" value="P:proteolysis"/>
    <property type="evidence" value="ECO:0007669"/>
    <property type="project" value="UniProtKB-KW"/>
</dbReference>
<dbReference type="PANTHER" id="PTHR10188:SF41">
    <property type="entry name" value="ISOASPARTYL PEPTIDASE_L-ASPARAGINASE"/>
    <property type="match status" value="1"/>
</dbReference>
<evidence type="ECO:0000256" key="3">
    <source>
        <dbReference type="ARBA" id="ARBA00022670"/>
    </source>
</evidence>
<dbReference type="InterPro" id="IPR029055">
    <property type="entry name" value="Ntn_hydrolases_N"/>
</dbReference>
<dbReference type="FunFam" id="3.60.20.30:FF:000001">
    <property type="entry name" value="Isoaspartyl peptidase/L-asparaginase"/>
    <property type="match status" value="1"/>
</dbReference>
<evidence type="ECO:0000256" key="6">
    <source>
        <dbReference type="ARBA" id="ARBA00049366"/>
    </source>
</evidence>
<evidence type="ECO:0000256" key="9">
    <source>
        <dbReference type="PIRSR" id="PIRSR600246-1"/>
    </source>
</evidence>
<keyword evidence="4 12" id="KW-0378">Hydrolase</keyword>
<dbReference type="AlphaFoldDB" id="A0A5E4M576"/>
<comment type="catalytic activity">
    <reaction evidence="6">
        <text>L-asparagine + H2O = L-aspartate + NH4(+)</text>
        <dbReference type="Rhea" id="RHEA:21016"/>
        <dbReference type="ChEBI" id="CHEBI:15377"/>
        <dbReference type="ChEBI" id="CHEBI:28938"/>
        <dbReference type="ChEBI" id="CHEBI:29991"/>
        <dbReference type="ChEBI" id="CHEBI:58048"/>
        <dbReference type="EC" id="3.5.1.1"/>
    </reaction>
</comment>
<evidence type="ECO:0000256" key="7">
    <source>
        <dbReference type="ARBA" id="ARBA00054922"/>
    </source>
</evidence>
<dbReference type="PANTHER" id="PTHR10188">
    <property type="entry name" value="L-ASPARAGINASE"/>
    <property type="match status" value="1"/>
</dbReference>
<dbReference type="CDD" id="cd04702">
    <property type="entry name" value="ASRGL1_like"/>
    <property type="match status" value="1"/>
</dbReference>
<dbReference type="SUPFAM" id="SSF56235">
    <property type="entry name" value="N-terminal nucleophile aminohydrolases (Ntn hydrolases)"/>
    <property type="match status" value="1"/>
</dbReference>
<comment type="function">
    <text evidence="7">Has both L-asparaginase and beta-aspartyl peptidase activity. Does not have aspartylglucosaminidase activity and is inactive toward GlcNAc-L-Asn. Likewise, has no activity toward glutamine.</text>
</comment>
<name>A0A5E4M576_9HEMI</name>
<evidence type="ECO:0000256" key="4">
    <source>
        <dbReference type="ARBA" id="ARBA00022801"/>
    </source>
</evidence>
<evidence type="ECO:0000256" key="11">
    <source>
        <dbReference type="PIRSR" id="PIRSR600246-3"/>
    </source>
</evidence>
<dbReference type="OrthoDB" id="2262349at2759"/>
<comment type="similarity">
    <text evidence="2">Belongs to the Ntn-hydrolase family.</text>
</comment>
<dbReference type="InterPro" id="IPR000246">
    <property type="entry name" value="Peptidase_T2"/>
</dbReference>
<feature type="binding site" evidence="10">
    <location>
        <begin position="198"/>
        <end position="201"/>
    </location>
    <ligand>
        <name>substrate</name>
    </ligand>
</feature>
<reference evidence="12 13" key="1">
    <citation type="submission" date="2019-08" db="EMBL/GenBank/DDBJ databases">
        <authorList>
            <person name="Alioto T."/>
            <person name="Alioto T."/>
            <person name="Gomez Garrido J."/>
        </authorList>
    </citation>
    <scope>NUCLEOTIDE SEQUENCE [LARGE SCALE GENOMIC DNA]</scope>
</reference>
<protein>
    <submittedName>
        <fullName evidence="12">Asparaginase-like 1, metazoa,Peptidase T2, asparaginase 2,Nucleophile aminohydrolases, N-terminal</fullName>
    </submittedName>
</protein>
<dbReference type="GO" id="GO:0008798">
    <property type="term" value="F:beta-aspartyl-peptidase activity"/>
    <property type="evidence" value="ECO:0007669"/>
    <property type="project" value="UniProtKB-EC"/>
</dbReference>
<evidence type="ECO:0000256" key="2">
    <source>
        <dbReference type="ARBA" id="ARBA00010872"/>
    </source>
</evidence>
<evidence type="ECO:0000313" key="13">
    <source>
        <dbReference type="Proteomes" id="UP000325440"/>
    </source>
</evidence>
<feature type="binding site" evidence="10">
    <location>
        <begin position="221"/>
        <end position="224"/>
    </location>
    <ligand>
        <name>substrate</name>
    </ligand>
</feature>
<organism evidence="12 13">
    <name type="scientific">Cinara cedri</name>
    <dbReference type="NCBI Taxonomy" id="506608"/>
    <lineage>
        <taxon>Eukaryota</taxon>
        <taxon>Metazoa</taxon>
        <taxon>Ecdysozoa</taxon>
        <taxon>Arthropoda</taxon>
        <taxon>Hexapoda</taxon>
        <taxon>Insecta</taxon>
        <taxon>Pterygota</taxon>
        <taxon>Neoptera</taxon>
        <taxon>Paraneoptera</taxon>
        <taxon>Hemiptera</taxon>
        <taxon>Sternorrhyncha</taxon>
        <taxon>Aphidomorpha</taxon>
        <taxon>Aphidoidea</taxon>
        <taxon>Aphididae</taxon>
        <taxon>Lachninae</taxon>
        <taxon>Cinara</taxon>
    </lineage>
</organism>
<evidence type="ECO:0000256" key="10">
    <source>
        <dbReference type="PIRSR" id="PIRSR600246-2"/>
    </source>
</evidence>